<gene>
    <name evidence="3" type="ORF">LshimejAT787_0602470</name>
</gene>
<reference evidence="3" key="1">
    <citation type="submission" date="2022-07" db="EMBL/GenBank/DDBJ databases">
        <title>The genome of Lyophyllum shimeji provides insight into the initial evolution of ectomycorrhizal fungal genome.</title>
        <authorList>
            <person name="Kobayashi Y."/>
            <person name="Shibata T."/>
            <person name="Hirakawa H."/>
            <person name="Shigenobu S."/>
            <person name="Nishiyama T."/>
            <person name="Yamada A."/>
            <person name="Hasebe M."/>
            <person name="Kawaguchi M."/>
        </authorList>
    </citation>
    <scope>NUCLEOTIDE SEQUENCE</scope>
    <source>
        <strain evidence="3">AT787</strain>
    </source>
</reference>
<comment type="caution">
    <text evidence="3">The sequence shown here is derived from an EMBL/GenBank/DDBJ whole genome shotgun (WGS) entry which is preliminary data.</text>
</comment>
<dbReference type="InterPro" id="IPR050266">
    <property type="entry name" value="AB_hydrolase_sf"/>
</dbReference>
<feature type="domain" description="AB hydrolase-1" evidence="2">
    <location>
        <begin position="36"/>
        <end position="160"/>
    </location>
</feature>
<proteinExistence type="predicted"/>
<dbReference type="Pfam" id="PF00561">
    <property type="entry name" value="Abhydrolase_1"/>
    <property type="match status" value="1"/>
</dbReference>
<dbReference type="EMBL" id="BRPK01000006">
    <property type="protein sequence ID" value="GLB39085.1"/>
    <property type="molecule type" value="Genomic_DNA"/>
</dbReference>
<dbReference type="Proteomes" id="UP001063166">
    <property type="component" value="Unassembled WGS sequence"/>
</dbReference>
<dbReference type="AlphaFoldDB" id="A0A9P3UPK1"/>
<dbReference type="OrthoDB" id="19657at2759"/>
<dbReference type="PANTHER" id="PTHR43798:SF33">
    <property type="entry name" value="HYDROLASE, PUTATIVE (AFU_ORTHOLOGUE AFUA_2G14860)-RELATED"/>
    <property type="match status" value="1"/>
</dbReference>
<dbReference type="GO" id="GO:0016020">
    <property type="term" value="C:membrane"/>
    <property type="evidence" value="ECO:0007669"/>
    <property type="project" value="TreeGrafter"/>
</dbReference>
<evidence type="ECO:0000259" key="2">
    <source>
        <dbReference type="Pfam" id="PF00561"/>
    </source>
</evidence>
<feature type="region of interest" description="Disordered" evidence="1">
    <location>
        <begin position="314"/>
        <end position="342"/>
    </location>
</feature>
<organism evidence="3 4">
    <name type="scientific">Lyophyllum shimeji</name>
    <name type="common">Hon-shimeji</name>
    <name type="synonym">Tricholoma shimeji</name>
    <dbReference type="NCBI Taxonomy" id="47721"/>
    <lineage>
        <taxon>Eukaryota</taxon>
        <taxon>Fungi</taxon>
        <taxon>Dikarya</taxon>
        <taxon>Basidiomycota</taxon>
        <taxon>Agaricomycotina</taxon>
        <taxon>Agaricomycetes</taxon>
        <taxon>Agaricomycetidae</taxon>
        <taxon>Agaricales</taxon>
        <taxon>Tricholomatineae</taxon>
        <taxon>Lyophyllaceae</taxon>
        <taxon>Lyophyllum</taxon>
    </lineage>
</organism>
<dbReference type="InterPro" id="IPR000073">
    <property type="entry name" value="AB_hydrolase_1"/>
</dbReference>
<evidence type="ECO:0000313" key="3">
    <source>
        <dbReference type="EMBL" id="GLB39085.1"/>
    </source>
</evidence>
<dbReference type="GO" id="GO:0046464">
    <property type="term" value="P:acylglycerol catabolic process"/>
    <property type="evidence" value="ECO:0007669"/>
    <property type="project" value="TreeGrafter"/>
</dbReference>
<dbReference type="GO" id="GO:0047372">
    <property type="term" value="F:monoacylglycerol lipase activity"/>
    <property type="evidence" value="ECO:0007669"/>
    <property type="project" value="TreeGrafter"/>
</dbReference>
<evidence type="ECO:0000256" key="1">
    <source>
        <dbReference type="SAM" id="MobiDB-lite"/>
    </source>
</evidence>
<protein>
    <submittedName>
        <fullName evidence="3">Alpha beta-hydrolase</fullName>
    </submittedName>
</protein>
<sequence length="367" mass="40326">MPHVPIDTPTGAIELHYEIATPTSHSSPTIDAQLPCILFLHAGYAAQEIFELQFCDPRLRTQFNLIGVDMRAYGSTKGSIGQEEYGPADSADDIYRFIKALDLPPVHIFGLAIGCCVGLELAATHPDLVLSLTLCSPLPAAEPEDIAAGRLEVYHLWVEAFNHDGSDSQPVDGDSAVLQDLLHGAQQLAFNNESNQVIDAMSRNALDQAIRNRAGTPAKLKESYQASVGWFLNRRPQSREALAKIKCSICLIHCEDDIAYPLRYTQELEEQLRDAGIRHVGLCEIPGPHYGNVVNPQAINPILLEHALSASSAKQTGSAPRYMPDFNDPERQQQNGQQDCQKMVTPFTETLAQYGYDPQATDDDCDC</sequence>
<dbReference type="Gene3D" id="3.40.50.1820">
    <property type="entry name" value="alpha/beta hydrolase"/>
    <property type="match status" value="1"/>
</dbReference>
<dbReference type="SUPFAM" id="SSF53474">
    <property type="entry name" value="alpha/beta-Hydrolases"/>
    <property type="match status" value="1"/>
</dbReference>
<keyword evidence="4" id="KW-1185">Reference proteome</keyword>
<accession>A0A9P3UPK1</accession>
<evidence type="ECO:0000313" key="4">
    <source>
        <dbReference type="Proteomes" id="UP001063166"/>
    </source>
</evidence>
<dbReference type="InterPro" id="IPR029058">
    <property type="entry name" value="AB_hydrolase_fold"/>
</dbReference>
<name>A0A9P3UPK1_LYOSH</name>
<dbReference type="PANTHER" id="PTHR43798">
    <property type="entry name" value="MONOACYLGLYCEROL LIPASE"/>
    <property type="match status" value="1"/>
</dbReference>